<feature type="region of interest" description="Disordered" evidence="1">
    <location>
        <begin position="256"/>
        <end position="282"/>
    </location>
</feature>
<evidence type="ECO:0000256" key="1">
    <source>
        <dbReference type="SAM" id="MobiDB-lite"/>
    </source>
</evidence>
<feature type="compositionally biased region" description="Polar residues" evidence="1">
    <location>
        <begin position="256"/>
        <end position="276"/>
    </location>
</feature>
<dbReference type="Proteomes" id="UP000187209">
    <property type="component" value="Unassembled WGS sequence"/>
</dbReference>
<evidence type="ECO:0000313" key="2">
    <source>
        <dbReference type="EMBL" id="OMJ66616.1"/>
    </source>
</evidence>
<sequence length="282" mass="33281">MHKEQSQIASRICVPLQEISDCIYEMLVRISSINESDPEYMKEFEVLLRRIKSQAVCMQGVIESSKIHYENYKSFRNFLIAQFNNEMNSNLSRISMQNILPILESQEQAFKHVNQAKACLPSSNALTSYFRSVNYIEEREQLYLENKAEYERTIKFRYNDQSFYHKAHFPYNPKITTRYNNISNSFPQADVDMMSNETYESRAHDPYRNFINSHPQVANSNHGSYDAKVNDRRIETSNMKISVYPKTEVIRYNQQMNNNGRRPDGHTNQTQKSNCNLRHCHK</sequence>
<keyword evidence="3" id="KW-1185">Reference proteome</keyword>
<dbReference type="EMBL" id="MPUH01001675">
    <property type="protein sequence ID" value="OMJ66616.1"/>
    <property type="molecule type" value="Genomic_DNA"/>
</dbReference>
<accession>A0A1R2AQ47</accession>
<reference evidence="2 3" key="1">
    <citation type="submission" date="2016-11" db="EMBL/GenBank/DDBJ databases">
        <title>The macronuclear genome of Stentor coeruleus: a giant cell with tiny introns.</title>
        <authorList>
            <person name="Slabodnick M."/>
            <person name="Ruby J.G."/>
            <person name="Reiff S.B."/>
            <person name="Swart E.C."/>
            <person name="Gosai S."/>
            <person name="Prabakaran S."/>
            <person name="Witkowska E."/>
            <person name="Larue G.E."/>
            <person name="Fisher S."/>
            <person name="Freeman R.M."/>
            <person name="Gunawardena J."/>
            <person name="Chu W."/>
            <person name="Stover N.A."/>
            <person name="Gregory B.D."/>
            <person name="Nowacki M."/>
            <person name="Derisi J."/>
            <person name="Roy S.W."/>
            <person name="Marshall W.F."/>
            <person name="Sood P."/>
        </authorList>
    </citation>
    <scope>NUCLEOTIDE SEQUENCE [LARGE SCALE GENOMIC DNA]</scope>
    <source>
        <strain evidence="2">WM001</strain>
    </source>
</reference>
<proteinExistence type="predicted"/>
<name>A0A1R2AQ47_9CILI</name>
<organism evidence="2 3">
    <name type="scientific">Stentor coeruleus</name>
    <dbReference type="NCBI Taxonomy" id="5963"/>
    <lineage>
        <taxon>Eukaryota</taxon>
        <taxon>Sar</taxon>
        <taxon>Alveolata</taxon>
        <taxon>Ciliophora</taxon>
        <taxon>Postciliodesmatophora</taxon>
        <taxon>Heterotrichea</taxon>
        <taxon>Heterotrichida</taxon>
        <taxon>Stentoridae</taxon>
        <taxon>Stentor</taxon>
    </lineage>
</organism>
<dbReference type="AlphaFoldDB" id="A0A1R2AQ47"/>
<comment type="caution">
    <text evidence="2">The sequence shown here is derived from an EMBL/GenBank/DDBJ whole genome shotgun (WGS) entry which is preliminary data.</text>
</comment>
<protein>
    <submittedName>
        <fullName evidence="2">Uncharacterized protein</fullName>
    </submittedName>
</protein>
<evidence type="ECO:0000313" key="3">
    <source>
        <dbReference type="Proteomes" id="UP000187209"/>
    </source>
</evidence>
<gene>
    <name evidence="2" type="ORF">SteCoe_36485</name>
</gene>